<evidence type="ECO:0000313" key="2">
    <source>
        <dbReference type="Proteomes" id="UP000026915"/>
    </source>
</evidence>
<dbReference type="Proteomes" id="UP000026915">
    <property type="component" value="Chromosome 1"/>
</dbReference>
<dbReference type="Gramene" id="EOX95236">
    <property type="protein sequence ID" value="EOX95236"/>
    <property type="gene ID" value="TCM_004786"/>
</dbReference>
<organism evidence="1 2">
    <name type="scientific">Theobroma cacao</name>
    <name type="common">Cacao</name>
    <name type="synonym">Cocoa</name>
    <dbReference type="NCBI Taxonomy" id="3641"/>
    <lineage>
        <taxon>Eukaryota</taxon>
        <taxon>Viridiplantae</taxon>
        <taxon>Streptophyta</taxon>
        <taxon>Embryophyta</taxon>
        <taxon>Tracheophyta</taxon>
        <taxon>Spermatophyta</taxon>
        <taxon>Magnoliopsida</taxon>
        <taxon>eudicotyledons</taxon>
        <taxon>Gunneridae</taxon>
        <taxon>Pentapetalae</taxon>
        <taxon>rosids</taxon>
        <taxon>malvids</taxon>
        <taxon>Malvales</taxon>
        <taxon>Malvaceae</taxon>
        <taxon>Byttnerioideae</taxon>
        <taxon>Theobroma</taxon>
    </lineage>
</organism>
<name>A0A061DT41_THECC</name>
<protein>
    <submittedName>
        <fullName evidence="1">Uncharacterized protein</fullName>
    </submittedName>
</protein>
<accession>A0A061DT41</accession>
<dbReference type="EMBL" id="CM001879">
    <property type="protein sequence ID" value="EOX95236.1"/>
    <property type="molecule type" value="Genomic_DNA"/>
</dbReference>
<dbReference type="AlphaFoldDB" id="A0A061DT41"/>
<sequence length="93" mass="10326">MESYTHVVIFCSLNVKMSTPKRDTHEEHVVVIRGCLAKRVYQRKNAEWTPNSVQLAKTAPSSAIKRVPSASTTWNPLAVPELAAAMFMKGTNP</sequence>
<proteinExistence type="predicted"/>
<dbReference type="HOGENOM" id="CLU_2403924_0_0_1"/>
<dbReference type="InParanoid" id="A0A061DT41"/>
<reference evidence="1 2" key="1">
    <citation type="journal article" date="2013" name="Genome Biol.">
        <title>The genome sequence of the most widely cultivated cacao type and its use to identify candidate genes regulating pod color.</title>
        <authorList>
            <person name="Motamayor J.C."/>
            <person name="Mockaitis K."/>
            <person name="Schmutz J."/>
            <person name="Haiminen N."/>
            <person name="Iii D.L."/>
            <person name="Cornejo O."/>
            <person name="Findley S.D."/>
            <person name="Zheng P."/>
            <person name="Utro F."/>
            <person name="Royaert S."/>
            <person name="Saski C."/>
            <person name="Jenkins J."/>
            <person name="Podicheti R."/>
            <person name="Zhao M."/>
            <person name="Scheffler B.E."/>
            <person name="Stack J.C."/>
            <person name="Feltus F.A."/>
            <person name="Mustiga G.M."/>
            <person name="Amores F."/>
            <person name="Phillips W."/>
            <person name="Marelli J.P."/>
            <person name="May G.D."/>
            <person name="Shapiro H."/>
            <person name="Ma J."/>
            <person name="Bustamante C.D."/>
            <person name="Schnell R.J."/>
            <person name="Main D."/>
            <person name="Gilbert D."/>
            <person name="Parida L."/>
            <person name="Kuhn D.N."/>
        </authorList>
    </citation>
    <scope>NUCLEOTIDE SEQUENCE [LARGE SCALE GENOMIC DNA]</scope>
    <source>
        <strain evidence="2">cv. Matina 1-6</strain>
    </source>
</reference>
<keyword evidence="2" id="KW-1185">Reference proteome</keyword>
<evidence type="ECO:0000313" key="1">
    <source>
        <dbReference type="EMBL" id="EOX95236.1"/>
    </source>
</evidence>
<gene>
    <name evidence="1" type="ORF">TCM_004786</name>
</gene>